<dbReference type="Pfam" id="PF09972">
    <property type="entry name" value="DUF2207"/>
    <property type="match status" value="1"/>
</dbReference>
<keyword evidence="2" id="KW-0812">Transmembrane</keyword>
<keyword evidence="2" id="KW-0472">Membrane</keyword>
<proteinExistence type="predicted"/>
<feature type="domain" description="Putative phage metallopeptidase" evidence="4">
    <location>
        <begin position="13"/>
        <end position="125"/>
    </location>
</feature>
<dbReference type="Proteomes" id="UP000179024">
    <property type="component" value="Unassembled WGS sequence"/>
</dbReference>
<dbReference type="Pfam" id="PF18894">
    <property type="entry name" value="PhageMetallopep"/>
    <property type="match status" value="1"/>
</dbReference>
<protein>
    <submittedName>
        <fullName evidence="6">Uncharacterized protein</fullName>
    </submittedName>
</protein>
<evidence type="ECO:0000259" key="5">
    <source>
        <dbReference type="Pfam" id="PF20990"/>
    </source>
</evidence>
<sequence length="705" mass="79526">MFRKKRSSQPVIFEKAKDVERMIKKLVKELKLDHVQSQSIYCMRSIGSSARAYARIWGLSRIFQIAAGFKPTYVIEVLSERYDKLSREEQIKVLIHELMHIPKTFSGALLSHKGRYHRINHHEVEKIFKTLKMSVVLFLALSISSLFFLLHGSKVSAQTIEHIESFDVDAVINTDGTVDLSESIEYDFGPLERHGIYRNIPYTYINDRNEKYRFNIDNIVVTDENDQDYNFQDSKANDELSLKIGDANSTVNGIHTYVISYHLKGALFYFSDHDEFFWNITGNGWGIPINEVNVKVTLPEGQIYTEIPLKCFTGAYGSTEENCQIQQQGGVITIQAQSLGAYEGLTIVVGFPKGIVAELPAQKVINFRDTLLGKILFALAIIGALFWYLVYPIWIAVKWYRYGRDPDVGYAPTAYFDAPETKSGRSLTPAETGTLRDEMVNLRDVLATVVDLARRGHITINEKKKDDFWLQKNDTGSKKEPIVSLNNFEIKLLTDLFPPDKKTTEIRLKDKSLVTTVAAIEKMIYEGLVADGFFPKNPQSIRTFYALIGVLGVMSFNLQLALSAFIFGRAMPRKTLFGAQQGNKAKGLFHFLKSQERQIAFEAKKNPEFKDKQVLFEKFLSYAIAFGVEKIWMERFKDINLKQPEWYQTYHLGAFTTNSMMNGLQSSFKSFNTAATPTRSSTGHSSGFSGGSSGGGGGGGGGGSW</sequence>
<dbReference type="EMBL" id="MGAE01000017">
    <property type="protein sequence ID" value="OGK39491.1"/>
    <property type="molecule type" value="Genomic_DNA"/>
</dbReference>
<feature type="region of interest" description="Disordered" evidence="1">
    <location>
        <begin position="675"/>
        <end position="705"/>
    </location>
</feature>
<accession>A0A1F7I7Z3</accession>
<gene>
    <name evidence="6" type="ORF">A3F34_00825</name>
</gene>
<dbReference type="InterPro" id="IPR048389">
    <property type="entry name" value="YciQ-like_C"/>
</dbReference>
<dbReference type="InterPro" id="IPR043998">
    <property type="entry name" value="Put_Metallopep"/>
</dbReference>
<name>A0A1F7I7Z3_9BACT</name>
<evidence type="ECO:0000259" key="3">
    <source>
        <dbReference type="Pfam" id="PF09972"/>
    </source>
</evidence>
<evidence type="ECO:0000256" key="2">
    <source>
        <dbReference type="SAM" id="Phobius"/>
    </source>
</evidence>
<dbReference type="AlphaFoldDB" id="A0A1F7I7Z3"/>
<feature type="transmembrane region" description="Helical" evidence="2">
    <location>
        <begin position="544"/>
        <end position="567"/>
    </location>
</feature>
<organism evidence="6 7">
    <name type="scientific">Candidatus Roizmanbacteria bacterium RIFCSPHIGHO2_12_FULL_44_10</name>
    <dbReference type="NCBI Taxonomy" id="1802054"/>
    <lineage>
        <taxon>Bacteria</taxon>
        <taxon>Candidatus Roizmaniibacteriota</taxon>
    </lineage>
</organism>
<evidence type="ECO:0000256" key="1">
    <source>
        <dbReference type="SAM" id="MobiDB-lite"/>
    </source>
</evidence>
<dbReference type="Pfam" id="PF20990">
    <property type="entry name" value="DUF2207_C"/>
    <property type="match status" value="1"/>
</dbReference>
<keyword evidence="2" id="KW-1133">Transmembrane helix</keyword>
<dbReference type="InterPro" id="IPR018702">
    <property type="entry name" value="DUF2207"/>
</dbReference>
<evidence type="ECO:0000313" key="7">
    <source>
        <dbReference type="Proteomes" id="UP000179024"/>
    </source>
</evidence>
<feature type="transmembrane region" description="Helical" evidence="2">
    <location>
        <begin position="375"/>
        <end position="397"/>
    </location>
</feature>
<feature type="domain" description="DUF2207" evidence="3">
    <location>
        <begin position="163"/>
        <end position="351"/>
    </location>
</feature>
<feature type="compositionally biased region" description="Gly residues" evidence="1">
    <location>
        <begin position="688"/>
        <end position="705"/>
    </location>
</feature>
<feature type="domain" description="Predicted membrane protein YciQ-like C-terminal" evidence="5">
    <location>
        <begin position="427"/>
        <end position="636"/>
    </location>
</feature>
<evidence type="ECO:0000313" key="6">
    <source>
        <dbReference type="EMBL" id="OGK39491.1"/>
    </source>
</evidence>
<comment type="caution">
    <text evidence="6">The sequence shown here is derived from an EMBL/GenBank/DDBJ whole genome shotgun (WGS) entry which is preliminary data.</text>
</comment>
<feature type="transmembrane region" description="Helical" evidence="2">
    <location>
        <begin position="135"/>
        <end position="153"/>
    </location>
</feature>
<evidence type="ECO:0000259" key="4">
    <source>
        <dbReference type="Pfam" id="PF18894"/>
    </source>
</evidence>
<reference evidence="6 7" key="1">
    <citation type="journal article" date="2016" name="Nat. Commun.">
        <title>Thousands of microbial genomes shed light on interconnected biogeochemical processes in an aquifer system.</title>
        <authorList>
            <person name="Anantharaman K."/>
            <person name="Brown C.T."/>
            <person name="Hug L.A."/>
            <person name="Sharon I."/>
            <person name="Castelle C.J."/>
            <person name="Probst A.J."/>
            <person name="Thomas B.C."/>
            <person name="Singh A."/>
            <person name="Wilkins M.J."/>
            <person name="Karaoz U."/>
            <person name="Brodie E.L."/>
            <person name="Williams K.H."/>
            <person name="Hubbard S.S."/>
            <person name="Banfield J.F."/>
        </authorList>
    </citation>
    <scope>NUCLEOTIDE SEQUENCE [LARGE SCALE GENOMIC DNA]</scope>
</reference>